<evidence type="ECO:0000313" key="9">
    <source>
        <dbReference type="EMBL" id="CEP17409.1"/>
    </source>
</evidence>
<dbReference type="PROSITE" id="PS51719">
    <property type="entry name" value="G_SEPTIN"/>
    <property type="match status" value="1"/>
</dbReference>
<evidence type="ECO:0000256" key="7">
    <source>
        <dbReference type="SAM" id="Coils"/>
    </source>
</evidence>
<keyword evidence="3 7" id="KW-0175">Coiled coil</keyword>
<evidence type="ECO:0000256" key="1">
    <source>
        <dbReference type="ARBA" id="ARBA00022618"/>
    </source>
</evidence>
<dbReference type="GO" id="GO:0031105">
    <property type="term" value="C:septin complex"/>
    <property type="evidence" value="ECO:0007669"/>
    <property type="project" value="UniProtKB-ARBA"/>
</dbReference>
<keyword evidence="2 6" id="KW-0547">Nucleotide-binding</keyword>
<evidence type="ECO:0000256" key="5">
    <source>
        <dbReference type="ARBA" id="ARBA00023306"/>
    </source>
</evidence>
<dbReference type="InterPro" id="IPR030379">
    <property type="entry name" value="G_SEPTIN_dom"/>
</dbReference>
<name>A0A0B7NQY7_9FUNG</name>
<proteinExistence type="inferred from homology"/>
<dbReference type="GO" id="GO:0032161">
    <property type="term" value="C:cleavage apparatus septin structure"/>
    <property type="evidence" value="ECO:0007669"/>
    <property type="project" value="UniProtKB-ARBA"/>
</dbReference>
<organism evidence="9 10">
    <name type="scientific">Parasitella parasitica</name>
    <dbReference type="NCBI Taxonomy" id="35722"/>
    <lineage>
        <taxon>Eukaryota</taxon>
        <taxon>Fungi</taxon>
        <taxon>Fungi incertae sedis</taxon>
        <taxon>Mucoromycota</taxon>
        <taxon>Mucoromycotina</taxon>
        <taxon>Mucoromycetes</taxon>
        <taxon>Mucorales</taxon>
        <taxon>Mucorineae</taxon>
        <taxon>Mucoraceae</taxon>
        <taxon>Parasitella</taxon>
    </lineage>
</organism>
<dbReference type="Gene3D" id="3.40.50.300">
    <property type="entry name" value="P-loop containing nucleotide triphosphate hydrolases"/>
    <property type="match status" value="1"/>
</dbReference>
<accession>A0A0B7NQY7</accession>
<feature type="coiled-coil region" evidence="7">
    <location>
        <begin position="327"/>
        <end position="379"/>
    </location>
</feature>
<gene>
    <name evidence="9" type="primary">PARPA_11705.1 scaffold 44482</name>
</gene>
<dbReference type="AlphaFoldDB" id="A0A0B7NQY7"/>
<protein>
    <recommendedName>
        <fullName evidence="8">Septin-type G domain-containing protein</fullName>
    </recommendedName>
</protein>
<dbReference type="GO" id="GO:0005525">
    <property type="term" value="F:GTP binding"/>
    <property type="evidence" value="ECO:0007669"/>
    <property type="project" value="UniProtKB-KW"/>
</dbReference>
<dbReference type="OrthoDB" id="416553at2759"/>
<dbReference type="STRING" id="35722.A0A0B7NQY7"/>
<dbReference type="PROSITE" id="PS00675">
    <property type="entry name" value="SIGMA54_INTERACT_1"/>
    <property type="match status" value="1"/>
</dbReference>
<dbReference type="Proteomes" id="UP000054107">
    <property type="component" value="Unassembled WGS sequence"/>
</dbReference>
<keyword evidence="1" id="KW-0132">Cell division</keyword>
<keyword evidence="4 6" id="KW-0342">GTP-binding</keyword>
<comment type="similarity">
    <text evidence="6">Belongs to the TRAFAC class TrmE-Era-EngA-EngB-Septin-like GTPase superfamily. Septin GTPase family.</text>
</comment>
<dbReference type="Pfam" id="PF00735">
    <property type="entry name" value="Septin"/>
    <property type="match status" value="1"/>
</dbReference>
<evidence type="ECO:0000259" key="8">
    <source>
        <dbReference type="PROSITE" id="PS51719"/>
    </source>
</evidence>
<feature type="domain" description="Septin-type G" evidence="8">
    <location>
        <begin position="25"/>
        <end position="303"/>
    </location>
</feature>
<dbReference type="EMBL" id="LN733663">
    <property type="protein sequence ID" value="CEP17409.1"/>
    <property type="molecule type" value="Genomic_DNA"/>
</dbReference>
<keyword evidence="10" id="KW-1185">Reference proteome</keyword>
<dbReference type="FunFam" id="3.40.50.300:FF:000162">
    <property type="entry name" value="septin-7 isoform X1"/>
    <property type="match status" value="1"/>
</dbReference>
<keyword evidence="5" id="KW-0131">Cell cycle</keyword>
<dbReference type="PANTHER" id="PTHR18884">
    <property type="entry name" value="SEPTIN"/>
    <property type="match status" value="1"/>
</dbReference>
<evidence type="ECO:0000313" key="10">
    <source>
        <dbReference type="Proteomes" id="UP000054107"/>
    </source>
</evidence>
<reference evidence="9 10" key="1">
    <citation type="submission" date="2014-09" db="EMBL/GenBank/DDBJ databases">
        <authorList>
            <person name="Ellenberger Sabrina"/>
        </authorList>
    </citation>
    <scope>NUCLEOTIDE SEQUENCE [LARGE SCALE GENOMIC DNA]</scope>
    <source>
        <strain evidence="9 10">CBS 412.66</strain>
    </source>
</reference>
<evidence type="ECO:0000256" key="4">
    <source>
        <dbReference type="ARBA" id="ARBA00023134"/>
    </source>
</evidence>
<dbReference type="InterPro" id="IPR025662">
    <property type="entry name" value="Sigma_54_int_dom_ATP-bd_1"/>
</dbReference>
<evidence type="ECO:0000256" key="3">
    <source>
        <dbReference type="ARBA" id="ARBA00023054"/>
    </source>
</evidence>
<evidence type="ECO:0000256" key="6">
    <source>
        <dbReference type="RuleBase" id="RU004560"/>
    </source>
</evidence>
<sequence length="485" mass="56077">MSPSASSGVGIAHLPNQRHKIVSKRGAKFTLMVCGESGVGKTTFVNTLFTTGIKADKNLNKRHAKQIQKTVEIEITKAELEEKNFKVKLTIIDTPGFGDYVNNYNSWMPIYEFLDDQHESFMAQEQQPTRKGAIDLRVHACLYFIRPSGHSLKPLDIEVMKHLGSRVNLIPVIAKADTLTPRDLAQYKINASSKKLHRELTFRPADVYSCPIDSEDEDITAVNKSIMAAMPFAIIGSIQDVVLADGRTVKGREYSWGVAEVENEEHCDFKKLRNLLVRSHMHDLISTTEEIHYENYRQSQMGTRKFGEPKLKKYENPKFKEDEDQLRLNFTKQVKDEENRFRQWEAQLVSERDRLNKDLEEQHAQIKAMEAELEHMYQLHGRTHTYPYNTILSMAYKFLLSSQLVLAVHATFHKNFLAAAAVLWSCFHLKTNGRYTRVLREHIHRESSQVLHDIAWRMLYNSVQRYGVYTPFDLTFQYTNFDQDG</sequence>
<dbReference type="CDD" id="cd01850">
    <property type="entry name" value="CDC_Septin"/>
    <property type="match status" value="1"/>
</dbReference>
<dbReference type="GO" id="GO:0000281">
    <property type="term" value="P:mitotic cytokinesis"/>
    <property type="evidence" value="ECO:0007669"/>
    <property type="project" value="UniProtKB-ARBA"/>
</dbReference>
<dbReference type="InterPro" id="IPR027417">
    <property type="entry name" value="P-loop_NTPase"/>
</dbReference>
<dbReference type="SUPFAM" id="SSF52540">
    <property type="entry name" value="P-loop containing nucleoside triphosphate hydrolases"/>
    <property type="match status" value="1"/>
</dbReference>
<evidence type="ECO:0000256" key="2">
    <source>
        <dbReference type="ARBA" id="ARBA00022741"/>
    </source>
</evidence>
<dbReference type="InterPro" id="IPR016491">
    <property type="entry name" value="Septin"/>
</dbReference>